<dbReference type="InterPro" id="IPR001841">
    <property type="entry name" value="Znf_RING"/>
</dbReference>
<dbReference type="PANTHER" id="PTHR11214">
    <property type="entry name" value="BETA-1,3-N-ACETYLGLUCOSAMINYLTRANSFERASE"/>
    <property type="match status" value="1"/>
</dbReference>
<evidence type="ECO:0000256" key="14">
    <source>
        <dbReference type="ARBA" id="ARBA00022968"/>
    </source>
</evidence>
<dbReference type="GO" id="GO:1901137">
    <property type="term" value="P:carbohydrate derivative biosynthetic process"/>
    <property type="evidence" value="ECO:0007669"/>
    <property type="project" value="UniProtKB-ARBA"/>
</dbReference>
<keyword evidence="12" id="KW-0833">Ubl conjugation pathway</keyword>
<evidence type="ECO:0000313" key="24">
    <source>
        <dbReference type="Proteomes" id="UP000516314"/>
    </source>
</evidence>
<gene>
    <name evidence="23" type="ORF">AT9943_LOCUS2252</name>
</gene>
<evidence type="ECO:0000256" key="10">
    <source>
        <dbReference type="ARBA" id="ARBA00022723"/>
    </source>
</evidence>
<dbReference type="InterPro" id="IPR013083">
    <property type="entry name" value="Znf_RING/FYVE/PHD"/>
</dbReference>
<keyword evidence="7" id="KW-0328">Glycosyltransferase</keyword>
<sequence>MKRFYGGLLVVSMCMFLTVYRYVDLNTPVEKPYITAAASVVVTPNTTLPMEWLRITLPDFMKEARNTQEAISGDDIAVVSGLFVEQNVSKEEREPLLTWNRLESLVDNAQSLVNGVDAIKEAGIVWESLVSAVEAKKLVDVNENQTRKGKEELCPQFLSKMNATEADGSSLKLQIPCGLTQGSSITVIGIPDGLVGSFRIDLTGQPLPGEPDPPIIVHYNVRLLGDKSTEDPVIVQNSWTASQDWGAEERCPNFDPDMNKKVDDLDECNKMVGGEINRTSSTSLQSNTSRGVPVAREASKHEKYFPFKQGFLSVATLRVGTEGMQMTVDGKHITSFAFRDTLEPWLVSEIRITGDFRLISILASGLPTSEESEHVVDLEALKSPTLSPLRPLDLVIGVFSTANNFKRRMAVRRTWMQYDDVRSGRVAVRFFVGLHKSPLVNLELWNEARTYGDVQLMPFVDYYSLISWKTLAICIFGTEVDSAKFIMKTDDDAFVRVDEVLLSLSMTNNTRGLIYGLINSDSQPIRNPDSKWYISYEEWPEEKYPPWAHGPGYIVSRDIAESVGKLFKEGNLKMFKLEDVAMGIWIAELTKHGLEPHYENDGRIISDGCKDGYVVAHYQSPAEMTCLWRKYQETKRSLCCRECLFAMATEQEAEVGTETPSVSGRFLRNRDLYLFLPFLLGFSDQESSNGDDDDVASSRERIILVNPFTQGMIVLEGSSGMNPLLRSLLESREEGRPPASKASIDAMPIVEIDGCEGECVICLEEWKSEETVKEMPCKHRFHGGCIEKWLGFHGSCPVCRYEMPVDGDEIGKKRNDGNEIWVRFSFNDGRRIRDFSAQDGGNSDGVESEN</sequence>
<dbReference type="Gene3D" id="2.60.120.200">
    <property type="match status" value="1"/>
</dbReference>
<evidence type="ECO:0000256" key="1">
    <source>
        <dbReference type="ARBA" id="ARBA00000900"/>
    </source>
</evidence>
<dbReference type="Gene3D" id="3.90.550.50">
    <property type="match status" value="1"/>
</dbReference>
<keyword evidence="18" id="KW-0325">Glycoprotein</keyword>
<reference evidence="23 24" key="1">
    <citation type="submission" date="2020-09" db="EMBL/GenBank/DDBJ databases">
        <authorList>
            <person name="Ashkenazy H."/>
        </authorList>
    </citation>
    <scope>NUCLEOTIDE SEQUENCE [LARGE SCALE GENOMIC DNA]</scope>
    <source>
        <strain evidence="24">cv. Cdm-0</strain>
    </source>
</reference>
<dbReference type="Pfam" id="PF01762">
    <property type="entry name" value="Galactosyl_T"/>
    <property type="match status" value="1"/>
</dbReference>
<evidence type="ECO:0000256" key="6">
    <source>
        <dbReference type="ARBA" id="ARBA00012483"/>
    </source>
</evidence>
<keyword evidence="11 20" id="KW-0863">Zinc-finger</keyword>
<evidence type="ECO:0000256" key="8">
    <source>
        <dbReference type="ARBA" id="ARBA00022679"/>
    </source>
</evidence>
<evidence type="ECO:0000256" key="20">
    <source>
        <dbReference type="PROSITE-ProRule" id="PRU00175"/>
    </source>
</evidence>
<dbReference type="EC" id="2.3.2.27" evidence="6"/>
<evidence type="ECO:0000256" key="11">
    <source>
        <dbReference type="ARBA" id="ARBA00022771"/>
    </source>
</evidence>
<dbReference type="GO" id="GO:0000139">
    <property type="term" value="C:Golgi membrane"/>
    <property type="evidence" value="ECO:0007669"/>
    <property type="project" value="UniProtKB-SubCell"/>
</dbReference>
<evidence type="ECO:0000256" key="3">
    <source>
        <dbReference type="ARBA" id="ARBA00004323"/>
    </source>
</evidence>
<comment type="cofactor">
    <cofactor evidence="2">
        <name>Mn(2+)</name>
        <dbReference type="ChEBI" id="CHEBI:29035"/>
    </cofactor>
</comment>
<dbReference type="InterPro" id="IPR001079">
    <property type="entry name" value="Galectin_CRD"/>
</dbReference>
<evidence type="ECO:0000256" key="19">
    <source>
        <dbReference type="ARBA" id="ARBA00023211"/>
    </source>
</evidence>
<dbReference type="SMART" id="SM00908">
    <property type="entry name" value="Gal-bind_lectin"/>
    <property type="match status" value="1"/>
</dbReference>
<dbReference type="AlphaFoldDB" id="A0A7G2DXH4"/>
<dbReference type="UniPathway" id="UPA00378"/>
<dbReference type="GO" id="GO:0061630">
    <property type="term" value="F:ubiquitin protein ligase activity"/>
    <property type="evidence" value="ECO:0007669"/>
    <property type="project" value="UniProtKB-EC"/>
</dbReference>
<evidence type="ECO:0000259" key="21">
    <source>
        <dbReference type="PROSITE" id="PS50089"/>
    </source>
</evidence>
<keyword evidence="19" id="KW-0464">Manganese</keyword>
<dbReference type="Pfam" id="PF13639">
    <property type="entry name" value="zf-RING_2"/>
    <property type="match status" value="1"/>
</dbReference>
<name>A0A7G2DXH4_ARATH</name>
<dbReference type="CDD" id="cd00070">
    <property type="entry name" value="GLECT"/>
    <property type="match status" value="1"/>
</dbReference>
<dbReference type="SMART" id="SM00184">
    <property type="entry name" value="RING"/>
    <property type="match status" value="1"/>
</dbReference>
<dbReference type="PANTHER" id="PTHR11214:SF129">
    <property type="entry name" value="BETA-1,3-GALACTOSYLTRANSFERASE GALT1"/>
    <property type="match status" value="1"/>
</dbReference>
<keyword evidence="10" id="KW-0479">Metal-binding</keyword>
<evidence type="ECO:0000256" key="5">
    <source>
        <dbReference type="ARBA" id="ARBA00008661"/>
    </source>
</evidence>
<accession>A0A7G2DXH4</accession>
<dbReference type="CDD" id="cd23119">
    <property type="entry name" value="RING-H2_NIPL1-like"/>
    <property type="match status" value="1"/>
</dbReference>
<dbReference type="InterPro" id="IPR013320">
    <property type="entry name" value="ConA-like_dom_sf"/>
</dbReference>
<evidence type="ECO:0000256" key="12">
    <source>
        <dbReference type="ARBA" id="ARBA00022786"/>
    </source>
</evidence>
<evidence type="ECO:0000256" key="17">
    <source>
        <dbReference type="ARBA" id="ARBA00023136"/>
    </source>
</evidence>
<dbReference type="InterPro" id="IPR002659">
    <property type="entry name" value="Glyco_trans_31"/>
</dbReference>
<feature type="domain" description="Galectin" evidence="22">
    <location>
        <begin position="171"/>
        <end position="364"/>
    </location>
</feature>
<dbReference type="SUPFAM" id="SSF57850">
    <property type="entry name" value="RING/U-box"/>
    <property type="match status" value="1"/>
</dbReference>
<keyword evidence="8" id="KW-0808">Transferase</keyword>
<keyword evidence="14" id="KW-0735">Signal-anchor</keyword>
<evidence type="ECO:0000256" key="13">
    <source>
        <dbReference type="ARBA" id="ARBA00022833"/>
    </source>
</evidence>
<organism evidence="23 24">
    <name type="scientific">Arabidopsis thaliana</name>
    <name type="common">Mouse-ear cress</name>
    <dbReference type="NCBI Taxonomy" id="3702"/>
    <lineage>
        <taxon>Eukaryota</taxon>
        <taxon>Viridiplantae</taxon>
        <taxon>Streptophyta</taxon>
        <taxon>Embryophyta</taxon>
        <taxon>Tracheophyta</taxon>
        <taxon>Spermatophyta</taxon>
        <taxon>Magnoliopsida</taxon>
        <taxon>eudicotyledons</taxon>
        <taxon>Gunneridae</taxon>
        <taxon>Pentapetalae</taxon>
        <taxon>rosids</taxon>
        <taxon>malvids</taxon>
        <taxon>Brassicales</taxon>
        <taxon>Brassicaceae</taxon>
        <taxon>Camelineae</taxon>
        <taxon>Arabidopsis</taxon>
    </lineage>
</organism>
<keyword evidence="13" id="KW-0862">Zinc</keyword>
<dbReference type="FunFam" id="3.90.550.50:FF:000015">
    <property type="entry name" value="Beta-1,3-galactosyltransferase GALT1"/>
    <property type="match status" value="1"/>
</dbReference>
<dbReference type="PROSITE" id="PS51304">
    <property type="entry name" value="GALECTIN"/>
    <property type="match status" value="1"/>
</dbReference>
<dbReference type="PROSITE" id="PS50089">
    <property type="entry name" value="ZF_RING_2"/>
    <property type="match status" value="1"/>
</dbReference>
<evidence type="ECO:0000313" key="23">
    <source>
        <dbReference type="EMBL" id="CAD5313767.1"/>
    </source>
</evidence>
<evidence type="ECO:0000256" key="15">
    <source>
        <dbReference type="ARBA" id="ARBA00022989"/>
    </source>
</evidence>
<dbReference type="FunFam" id="3.30.40.10:FF:000127">
    <property type="entry name" value="E3 ubiquitin-protein ligase RNF181"/>
    <property type="match status" value="1"/>
</dbReference>
<evidence type="ECO:0000256" key="2">
    <source>
        <dbReference type="ARBA" id="ARBA00001936"/>
    </source>
</evidence>
<dbReference type="GO" id="GO:0016567">
    <property type="term" value="P:protein ubiquitination"/>
    <property type="evidence" value="ECO:0007669"/>
    <property type="project" value="UniProtKB-ARBA"/>
</dbReference>
<evidence type="ECO:0000256" key="9">
    <source>
        <dbReference type="ARBA" id="ARBA00022692"/>
    </source>
</evidence>
<evidence type="ECO:0000256" key="18">
    <source>
        <dbReference type="ARBA" id="ARBA00023180"/>
    </source>
</evidence>
<dbReference type="SUPFAM" id="SSF49899">
    <property type="entry name" value="Concanavalin A-like lectins/glucanases"/>
    <property type="match status" value="1"/>
</dbReference>
<comment type="similarity">
    <text evidence="5">Belongs to the glycosyltransferase 31 family.</text>
</comment>
<comment type="subcellular location">
    <subcellularLocation>
        <location evidence="3">Golgi apparatus membrane</location>
        <topology evidence="3">Single-pass type II membrane protein</topology>
    </subcellularLocation>
</comment>
<evidence type="ECO:0000256" key="4">
    <source>
        <dbReference type="ARBA" id="ARBA00004922"/>
    </source>
</evidence>
<keyword evidence="16" id="KW-0333">Golgi apparatus</keyword>
<keyword evidence="9" id="KW-0812">Transmembrane</keyword>
<dbReference type="Pfam" id="PF00337">
    <property type="entry name" value="Gal-bind_lectin"/>
    <property type="match status" value="1"/>
</dbReference>
<evidence type="ECO:0000256" key="16">
    <source>
        <dbReference type="ARBA" id="ARBA00023034"/>
    </source>
</evidence>
<protein>
    <recommendedName>
        <fullName evidence="6">RING-type E3 ubiquitin transferase</fullName>
        <ecNumber evidence="6">2.3.2.27</ecNumber>
    </recommendedName>
</protein>
<keyword evidence="17" id="KW-0472">Membrane</keyword>
<dbReference type="GO" id="GO:0008378">
    <property type="term" value="F:galactosyltransferase activity"/>
    <property type="evidence" value="ECO:0007669"/>
    <property type="project" value="UniProtKB-ARBA"/>
</dbReference>
<evidence type="ECO:0000259" key="22">
    <source>
        <dbReference type="PROSITE" id="PS51304"/>
    </source>
</evidence>
<dbReference type="GO" id="GO:0008270">
    <property type="term" value="F:zinc ion binding"/>
    <property type="evidence" value="ECO:0007669"/>
    <property type="project" value="UniProtKB-KW"/>
</dbReference>
<proteinExistence type="inferred from homology"/>
<evidence type="ECO:0000256" key="7">
    <source>
        <dbReference type="ARBA" id="ARBA00022676"/>
    </source>
</evidence>
<keyword evidence="15" id="KW-1133">Transmembrane helix</keyword>
<dbReference type="Gene3D" id="3.30.40.10">
    <property type="entry name" value="Zinc/RING finger domain, C3HC4 (zinc finger)"/>
    <property type="match status" value="1"/>
</dbReference>
<dbReference type="EMBL" id="LR881466">
    <property type="protein sequence ID" value="CAD5313767.1"/>
    <property type="molecule type" value="Genomic_DNA"/>
</dbReference>
<comment type="catalytic activity">
    <reaction evidence="1">
        <text>S-ubiquitinyl-[E2 ubiquitin-conjugating enzyme]-L-cysteine + [acceptor protein]-L-lysine = [E2 ubiquitin-conjugating enzyme]-L-cysteine + N(6)-ubiquitinyl-[acceptor protein]-L-lysine.</text>
        <dbReference type="EC" id="2.3.2.27"/>
    </reaction>
</comment>
<dbReference type="Proteomes" id="UP000516314">
    <property type="component" value="Chromosome 1"/>
</dbReference>
<dbReference type="GO" id="GO:0030246">
    <property type="term" value="F:carbohydrate binding"/>
    <property type="evidence" value="ECO:0007669"/>
    <property type="project" value="InterPro"/>
</dbReference>
<feature type="domain" description="RING-type" evidence="21">
    <location>
        <begin position="759"/>
        <end position="800"/>
    </location>
</feature>
<comment type="pathway">
    <text evidence="4">Protein modification; protein glycosylation.</text>
</comment>